<reference evidence="2 3" key="1">
    <citation type="submission" date="2012-05" db="EMBL/GenBank/DDBJ databases">
        <title>Recombination and specialization in a pathogen metapopulation.</title>
        <authorList>
            <person name="Gardiner A."/>
            <person name="Kemen E."/>
            <person name="Schultz-Larsen T."/>
            <person name="MacLean D."/>
            <person name="Van Oosterhout C."/>
            <person name="Jones J.D.G."/>
        </authorList>
    </citation>
    <scope>NUCLEOTIDE SEQUENCE [LARGE SCALE GENOMIC DNA]</scope>
    <source>
        <strain evidence="2 3">Ac Nc2</strain>
    </source>
</reference>
<dbReference type="AlphaFoldDB" id="A0A024FWP7"/>
<feature type="chain" id="PRO_5001529157" description="Secreted protein" evidence="1">
    <location>
        <begin position="21"/>
        <end position="104"/>
    </location>
</feature>
<accession>A0A024FWP7</accession>
<keyword evidence="3" id="KW-1185">Reference proteome</keyword>
<organism evidence="2 3">
    <name type="scientific">Albugo candida</name>
    <dbReference type="NCBI Taxonomy" id="65357"/>
    <lineage>
        <taxon>Eukaryota</taxon>
        <taxon>Sar</taxon>
        <taxon>Stramenopiles</taxon>
        <taxon>Oomycota</taxon>
        <taxon>Peronosporomycetes</taxon>
        <taxon>Albuginales</taxon>
        <taxon>Albuginaceae</taxon>
        <taxon>Albugo</taxon>
    </lineage>
</organism>
<keyword evidence="1" id="KW-0732">Signal</keyword>
<protein>
    <recommendedName>
        <fullName evidence="4">Secreted protein</fullName>
    </recommendedName>
</protein>
<evidence type="ECO:0000256" key="1">
    <source>
        <dbReference type="SAM" id="SignalP"/>
    </source>
</evidence>
<gene>
    <name evidence="2" type="ORF">BN9_123160</name>
</gene>
<dbReference type="EMBL" id="CAIX01000532">
    <property type="protein sequence ID" value="CCI11069.1"/>
    <property type="molecule type" value="Genomic_DNA"/>
</dbReference>
<dbReference type="Proteomes" id="UP000053237">
    <property type="component" value="Unassembled WGS sequence"/>
</dbReference>
<name>A0A024FWP7_9STRA</name>
<feature type="signal peptide" evidence="1">
    <location>
        <begin position="1"/>
        <end position="20"/>
    </location>
</feature>
<dbReference type="InParanoid" id="A0A024FWP7"/>
<evidence type="ECO:0000313" key="3">
    <source>
        <dbReference type="Proteomes" id="UP000053237"/>
    </source>
</evidence>
<sequence length="104" mass="12403">MIYIKTYLFLILFYFPKLEPTKKCALWFDHFYTAPLNTKIFPFLSKIRSHVLRNQASKDRDVVVRSRNIMTRKAIVDFTLSQHICIQHKLSLFNTTQTCTVCKR</sequence>
<comment type="caution">
    <text evidence="2">The sequence shown here is derived from an EMBL/GenBank/DDBJ whole genome shotgun (WGS) entry which is preliminary data.</text>
</comment>
<proteinExistence type="predicted"/>
<evidence type="ECO:0000313" key="2">
    <source>
        <dbReference type="EMBL" id="CCI11069.1"/>
    </source>
</evidence>
<evidence type="ECO:0008006" key="4">
    <source>
        <dbReference type="Google" id="ProtNLM"/>
    </source>
</evidence>